<evidence type="ECO:0000259" key="2">
    <source>
        <dbReference type="Pfam" id="PF20231"/>
    </source>
</evidence>
<feature type="compositionally biased region" description="Acidic residues" evidence="1">
    <location>
        <begin position="1146"/>
        <end position="1157"/>
    </location>
</feature>
<feature type="region of interest" description="Disordered" evidence="1">
    <location>
        <begin position="834"/>
        <end position="861"/>
    </location>
</feature>
<feature type="compositionally biased region" description="Pro residues" evidence="1">
    <location>
        <begin position="106"/>
        <end position="117"/>
    </location>
</feature>
<keyword evidence="4" id="KW-1185">Reference proteome</keyword>
<dbReference type="Pfam" id="PF20231">
    <property type="entry name" value="DUF6589"/>
    <property type="match status" value="1"/>
</dbReference>
<dbReference type="InParanoid" id="A0A5C3PYW6"/>
<feature type="region of interest" description="Disordered" evidence="1">
    <location>
        <begin position="169"/>
        <end position="196"/>
    </location>
</feature>
<accession>A0A5C3PYW6</accession>
<organism evidence="3 4">
    <name type="scientific">Polyporus arcularius HHB13444</name>
    <dbReference type="NCBI Taxonomy" id="1314778"/>
    <lineage>
        <taxon>Eukaryota</taxon>
        <taxon>Fungi</taxon>
        <taxon>Dikarya</taxon>
        <taxon>Basidiomycota</taxon>
        <taxon>Agaricomycotina</taxon>
        <taxon>Agaricomycetes</taxon>
        <taxon>Polyporales</taxon>
        <taxon>Polyporaceae</taxon>
        <taxon>Polyporus</taxon>
    </lineage>
</organism>
<protein>
    <recommendedName>
        <fullName evidence="2">DUF6589 domain-containing protein</fullName>
    </recommendedName>
</protein>
<dbReference type="STRING" id="1314778.A0A5C3PYW6"/>
<evidence type="ECO:0000313" key="3">
    <source>
        <dbReference type="EMBL" id="TFK95044.1"/>
    </source>
</evidence>
<feature type="compositionally biased region" description="Polar residues" evidence="1">
    <location>
        <begin position="62"/>
        <end position="80"/>
    </location>
</feature>
<feature type="domain" description="DUF6589" evidence="2">
    <location>
        <begin position="542"/>
        <end position="1065"/>
    </location>
</feature>
<dbReference type="Proteomes" id="UP000308197">
    <property type="component" value="Unassembled WGS sequence"/>
</dbReference>
<feature type="compositionally biased region" description="Polar residues" evidence="1">
    <location>
        <begin position="169"/>
        <end position="179"/>
    </location>
</feature>
<name>A0A5C3PYW6_9APHY</name>
<feature type="compositionally biased region" description="Polar residues" evidence="1">
    <location>
        <begin position="1129"/>
        <end position="1144"/>
    </location>
</feature>
<dbReference type="InterPro" id="IPR046496">
    <property type="entry name" value="DUF6589"/>
</dbReference>
<feature type="region of interest" description="Disordered" evidence="1">
    <location>
        <begin position="32"/>
        <end position="147"/>
    </location>
</feature>
<evidence type="ECO:0000256" key="1">
    <source>
        <dbReference type="SAM" id="MobiDB-lite"/>
    </source>
</evidence>
<reference evidence="3 4" key="1">
    <citation type="journal article" date="2019" name="Nat. Ecol. Evol.">
        <title>Megaphylogeny resolves global patterns of mushroom evolution.</title>
        <authorList>
            <person name="Varga T."/>
            <person name="Krizsan K."/>
            <person name="Foldi C."/>
            <person name="Dima B."/>
            <person name="Sanchez-Garcia M."/>
            <person name="Sanchez-Ramirez S."/>
            <person name="Szollosi G.J."/>
            <person name="Szarkandi J.G."/>
            <person name="Papp V."/>
            <person name="Albert L."/>
            <person name="Andreopoulos W."/>
            <person name="Angelini C."/>
            <person name="Antonin V."/>
            <person name="Barry K.W."/>
            <person name="Bougher N.L."/>
            <person name="Buchanan P."/>
            <person name="Buyck B."/>
            <person name="Bense V."/>
            <person name="Catcheside P."/>
            <person name="Chovatia M."/>
            <person name="Cooper J."/>
            <person name="Damon W."/>
            <person name="Desjardin D."/>
            <person name="Finy P."/>
            <person name="Geml J."/>
            <person name="Haridas S."/>
            <person name="Hughes K."/>
            <person name="Justo A."/>
            <person name="Karasinski D."/>
            <person name="Kautmanova I."/>
            <person name="Kiss B."/>
            <person name="Kocsube S."/>
            <person name="Kotiranta H."/>
            <person name="LaButti K.M."/>
            <person name="Lechner B.E."/>
            <person name="Liimatainen K."/>
            <person name="Lipzen A."/>
            <person name="Lukacs Z."/>
            <person name="Mihaltcheva S."/>
            <person name="Morgado L.N."/>
            <person name="Niskanen T."/>
            <person name="Noordeloos M.E."/>
            <person name="Ohm R.A."/>
            <person name="Ortiz-Santana B."/>
            <person name="Ovrebo C."/>
            <person name="Racz N."/>
            <person name="Riley R."/>
            <person name="Savchenko A."/>
            <person name="Shiryaev A."/>
            <person name="Soop K."/>
            <person name="Spirin V."/>
            <person name="Szebenyi C."/>
            <person name="Tomsovsky M."/>
            <person name="Tulloss R.E."/>
            <person name="Uehling J."/>
            <person name="Grigoriev I.V."/>
            <person name="Vagvolgyi C."/>
            <person name="Papp T."/>
            <person name="Martin F.M."/>
            <person name="Miettinen O."/>
            <person name="Hibbett D.S."/>
            <person name="Nagy L.G."/>
        </authorList>
    </citation>
    <scope>NUCLEOTIDE SEQUENCE [LARGE SCALE GENOMIC DNA]</scope>
    <source>
        <strain evidence="3 4">HHB13444</strain>
    </source>
</reference>
<feature type="compositionally biased region" description="Pro residues" evidence="1">
    <location>
        <begin position="882"/>
        <end position="891"/>
    </location>
</feature>
<gene>
    <name evidence="3" type="ORF">K466DRAFT_534951</name>
</gene>
<sequence length="1228" mass="136230">MAPGSSGGIRWADDQRSSAISSPFSHFLATGTAKGSYRSQGAEPGREYVYDWSEPSTPRPGSPSSYTSCFLAQGSVQSLEGTPVVQEDSARARPVLSPRRFRMQAPPLPPLRPPASPTPSRSPRKRKRDENHPAVASSYPTSPRTPLHYASSYPQYPGPYYMLPTPSYADSPTPRTSGVRTDAYCTPELPKESTEPSVRKRKRKYYREEDKLSIILDFVYDEMRWNVGQLLAAMFEVRSNVHNDDAQWRRVCAFLRGDTTHKPSDIISLWAAHPAGKVTRNCLEFSKLYSTCPGDFQRARSVHVALTCFAAQAIQKRLAYEAERAIDPENGLHAARKRRKGEASNERTNIHWEDIGAATVPRASRIIRVHQPLLYNMLLAVAERDSKKDGVAARVNVQGRTHRPADCVVTNAISNLDFSRSNRANLLPIARGLLHFALSAPHDLYAYHSRIGTMPAYGTIYRTLDGLAKQEAETVQAHGSDPDTVQVILTDNVQNHLLQRDARLGRVNTLNIGMAATYIELPHCSPSALDLADKRRRIAENARSTLTVRQLLGFIDQGHWEVVGVLGLLRTLVNHIPALHKYKEDVSLRYRTRAKRFPLKVEASRIHPLATSGKNETVTTELKDAIVDFLEQGGQSRAKYNGQIMLICGDGLTYEKILQSKHYLRFHADPYESFAIVEAVLAPWHTVWTDIGRIFETYWGSFLSPDPSTLAFSAAKIGRKAPSNLSKPDFEPAMEVLGTIHDARTLDCFRIHYTARDIFEHFSALQEKEQVPSFEQLEGDAKKVWRTFCTHRAAERALEPVGDLPPDADEHPSVLEWKSAVPLASRPWPSGIAATSAAARPTPDILDTPAPDATAASAGVAAPDSDISAAAPDFEQVCDPTAQPPSLPAVPRPSVEPKTKKRRKKKDVPVEPFLGDRVLANAINFMHDVAVVREFLYAVAEGDAGRVYEAMKIMLFVFAGTSHSKYTNYLLEFICALELESSQELRETVLSSLLVNLSGQPGRFAAADLIQEYLNRLLQAIAERKGVEYNNHFVREVVSRNLHHLARLRDDLKEGVGLAERSGRHSAPQRDREVRALCKEYAQQELHHRCPGRSFASDADNHKPSDFRQGVINLQGGKLAKWIRDSSYMRGTSKPTQASSTAEQSADPEDSPTELPDDAALPGVAPGLSSLRMRDGELLIEALDVEEEASRILQAISETPDTADDFDAADELPDSYLIDDDADGLDIL</sequence>
<evidence type="ECO:0000313" key="4">
    <source>
        <dbReference type="Proteomes" id="UP000308197"/>
    </source>
</evidence>
<feature type="region of interest" description="Disordered" evidence="1">
    <location>
        <begin position="1089"/>
        <end position="1110"/>
    </location>
</feature>
<feature type="region of interest" description="Disordered" evidence="1">
    <location>
        <begin position="876"/>
        <end position="907"/>
    </location>
</feature>
<proteinExistence type="predicted"/>
<feature type="compositionally biased region" description="Low complexity" evidence="1">
    <location>
        <begin position="841"/>
        <end position="861"/>
    </location>
</feature>
<dbReference type="EMBL" id="ML210963">
    <property type="protein sequence ID" value="TFK95044.1"/>
    <property type="molecule type" value="Genomic_DNA"/>
</dbReference>
<feature type="region of interest" description="Disordered" evidence="1">
    <location>
        <begin position="1125"/>
        <end position="1168"/>
    </location>
</feature>
<feature type="region of interest" description="Disordered" evidence="1">
    <location>
        <begin position="1"/>
        <end position="20"/>
    </location>
</feature>
<dbReference type="AlphaFoldDB" id="A0A5C3PYW6"/>